<dbReference type="OMA" id="YREVRFQ"/>
<organism evidence="5 6">
    <name type="scientific">Amborella trichopoda</name>
    <dbReference type="NCBI Taxonomy" id="13333"/>
    <lineage>
        <taxon>Eukaryota</taxon>
        <taxon>Viridiplantae</taxon>
        <taxon>Streptophyta</taxon>
        <taxon>Embryophyta</taxon>
        <taxon>Tracheophyta</taxon>
        <taxon>Spermatophyta</taxon>
        <taxon>Magnoliopsida</taxon>
        <taxon>Amborellales</taxon>
        <taxon>Amborellaceae</taxon>
        <taxon>Amborella</taxon>
    </lineage>
</organism>
<dbReference type="GO" id="GO:0009903">
    <property type="term" value="P:chloroplast avoidance movement"/>
    <property type="evidence" value="ECO:0000318"/>
    <property type="project" value="GO_Central"/>
</dbReference>
<keyword evidence="6" id="KW-1185">Reference proteome</keyword>
<evidence type="ECO:0000256" key="4">
    <source>
        <dbReference type="SAM" id="MobiDB-lite"/>
    </source>
</evidence>
<proteinExistence type="inferred from homology"/>
<dbReference type="PANTHER" id="PTHR32054">
    <property type="entry name" value="HEAVY CHAIN, PUTATIVE, EXPRESSED-RELATED-RELATED"/>
    <property type="match status" value="1"/>
</dbReference>
<gene>
    <name evidence="5" type="ORF">AMTR_s00199p00021880</name>
</gene>
<dbReference type="GO" id="GO:0009904">
    <property type="term" value="P:chloroplast accumulation movement"/>
    <property type="evidence" value="ECO:0000318"/>
    <property type="project" value="GO_Central"/>
</dbReference>
<reference evidence="5" key="1">
    <citation type="submission" date="2013-08" db="EMBL/GenBank/DDBJ databases">
        <authorList>
            <person name="Albert V.A."/>
            <person name="Barbazuk W.B."/>
            <person name="Chamala S."/>
            <person name="Chanderbali A.S."/>
            <person name="dePamphilis C.W."/>
            <person name="Der J.P."/>
            <person name="Estill J.C."/>
            <person name="Leebens-Mack J."/>
            <person name="Ma H."/>
            <person name="Palmer J.D."/>
            <person name="Rounsley S."/>
            <person name="Sankoff D."/>
            <person name="Schuster S.C."/>
            <person name="Soltis D.E."/>
            <person name="Soltis P.S."/>
            <person name="Wessler S.R."/>
            <person name="Wing R.A."/>
        </authorList>
    </citation>
    <scope>NUCLEOTIDE SEQUENCE</scope>
    <source>
        <tissue evidence="5">Leaf</tissue>
    </source>
</reference>
<protein>
    <recommendedName>
        <fullName evidence="7">WEB family protein</fullName>
    </recommendedName>
</protein>
<accession>U5CZE0</accession>
<dbReference type="HOGENOM" id="CLU_078358_1_0_1"/>
<name>U5CZE0_AMBTC</name>
<dbReference type="STRING" id="13333.U5CZE0"/>
<dbReference type="OrthoDB" id="4585693at2759"/>
<feature type="coiled-coil region" evidence="3">
    <location>
        <begin position="59"/>
        <end position="118"/>
    </location>
</feature>
<keyword evidence="2 3" id="KW-0175">Coiled coil</keyword>
<dbReference type="eggNOG" id="ENOG502RXY7">
    <property type="taxonomic scope" value="Eukaryota"/>
</dbReference>
<sequence length="236" mass="25981">MEAEAAEKRCEIDTSAPFRSVREAVILFGERVLAGEVYANKLKEMQKSAGENNSRALKLGIAAAELEEAKQSLKKAMEEGQEMANTLNSLKEELEQTRKELERVKAKESNKHRELDVKTIEETVKGEETLKVGETDAKHDLQKKRYVSFANPPSLAEVLSSGVADLPSKKESQGIDGTGGGNMNKAVQPAYGKVQEEAVLERYPSIKKKKKPLIPLFGLFKKKGSQEVASPKAPVK</sequence>
<evidence type="ECO:0000256" key="3">
    <source>
        <dbReference type="SAM" id="Coils"/>
    </source>
</evidence>
<dbReference type="GO" id="GO:0005829">
    <property type="term" value="C:cytosol"/>
    <property type="evidence" value="ECO:0000318"/>
    <property type="project" value="GO_Central"/>
</dbReference>
<dbReference type="EMBL" id="KI392079">
    <property type="protein sequence ID" value="ERN18726.1"/>
    <property type="molecule type" value="Genomic_DNA"/>
</dbReference>
<evidence type="ECO:0000313" key="6">
    <source>
        <dbReference type="Proteomes" id="UP000017836"/>
    </source>
</evidence>
<comment type="similarity">
    <text evidence="1">Belongs to the WEB family.</text>
</comment>
<evidence type="ECO:0000256" key="2">
    <source>
        <dbReference type="ARBA" id="ARBA00023054"/>
    </source>
</evidence>
<dbReference type="PANTHER" id="PTHR32054:SF9">
    <property type="entry name" value="OS04G0116200 PROTEIN"/>
    <property type="match status" value="1"/>
</dbReference>
<dbReference type="Gramene" id="ERN18726">
    <property type="protein sequence ID" value="ERN18726"/>
    <property type="gene ID" value="AMTR_s00199p00021880"/>
</dbReference>
<dbReference type="Proteomes" id="UP000017836">
    <property type="component" value="Unassembled WGS sequence"/>
</dbReference>
<evidence type="ECO:0008006" key="7">
    <source>
        <dbReference type="Google" id="ProtNLM"/>
    </source>
</evidence>
<dbReference type="AlphaFoldDB" id="U5CZE0"/>
<evidence type="ECO:0000313" key="5">
    <source>
        <dbReference type="EMBL" id="ERN18726.1"/>
    </source>
</evidence>
<evidence type="ECO:0000256" key="1">
    <source>
        <dbReference type="ARBA" id="ARBA00005485"/>
    </source>
</evidence>
<feature type="region of interest" description="Disordered" evidence="4">
    <location>
        <begin position="167"/>
        <end position="186"/>
    </location>
</feature>